<name>A0A5B7FZ67_PORTR</name>
<organism evidence="1 2">
    <name type="scientific">Portunus trituberculatus</name>
    <name type="common">Swimming crab</name>
    <name type="synonym">Neptunus trituberculatus</name>
    <dbReference type="NCBI Taxonomy" id="210409"/>
    <lineage>
        <taxon>Eukaryota</taxon>
        <taxon>Metazoa</taxon>
        <taxon>Ecdysozoa</taxon>
        <taxon>Arthropoda</taxon>
        <taxon>Crustacea</taxon>
        <taxon>Multicrustacea</taxon>
        <taxon>Malacostraca</taxon>
        <taxon>Eumalacostraca</taxon>
        <taxon>Eucarida</taxon>
        <taxon>Decapoda</taxon>
        <taxon>Pleocyemata</taxon>
        <taxon>Brachyura</taxon>
        <taxon>Eubrachyura</taxon>
        <taxon>Portunoidea</taxon>
        <taxon>Portunidae</taxon>
        <taxon>Portuninae</taxon>
        <taxon>Portunus</taxon>
    </lineage>
</organism>
<sequence length="25" mass="2947">MPSSRATHSSREKGGDRCLSLLWWW</sequence>
<proteinExistence type="predicted"/>
<keyword evidence="2" id="KW-1185">Reference proteome</keyword>
<accession>A0A5B7FZ67</accession>
<evidence type="ECO:0000313" key="1">
    <source>
        <dbReference type="EMBL" id="MPC50323.1"/>
    </source>
</evidence>
<comment type="caution">
    <text evidence="1">The sequence shown here is derived from an EMBL/GenBank/DDBJ whole genome shotgun (WGS) entry which is preliminary data.</text>
</comment>
<protein>
    <submittedName>
        <fullName evidence="1">Uncharacterized protein</fullName>
    </submittedName>
</protein>
<dbReference type="EMBL" id="VSRR010009429">
    <property type="protein sequence ID" value="MPC50323.1"/>
    <property type="molecule type" value="Genomic_DNA"/>
</dbReference>
<dbReference type="Proteomes" id="UP000324222">
    <property type="component" value="Unassembled WGS sequence"/>
</dbReference>
<evidence type="ECO:0000313" key="2">
    <source>
        <dbReference type="Proteomes" id="UP000324222"/>
    </source>
</evidence>
<gene>
    <name evidence="1" type="ORF">E2C01_044148</name>
</gene>
<reference evidence="1 2" key="1">
    <citation type="submission" date="2019-05" db="EMBL/GenBank/DDBJ databases">
        <title>Another draft genome of Portunus trituberculatus and its Hox gene families provides insights of decapod evolution.</title>
        <authorList>
            <person name="Jeong J.-H."/>
            <person name="Song I."/>
            <person name="Kim S."/>
            <person name="Choi T."/>
            <person name="Kim D."/>
            <person name="Ryu S."/>
            <person name="Kim W."/>
        </authorList>
    </citation>
    <scope>NUCLEOTIDE SEQUENCE [LARGE SCALE GENOMIC DNA]</scope>
    <source>
        <tissue evidence="1">Muscle</tissue>
    </source>
</reference>
<dbReference type="AlphaFoldDB" id="A0A5B7FZ67"/>